<evidence type="ECO:0000256" key="1">
    <source>
        <dbReference type="ARBA" id="ARBA00007705"/>
    </source>
</evidence>
<dbReference type="CDD" id="cd09859">
    <property type="entry name" value="PIN_53EXO"/>
    <property type="match status" value="1"/>
</dbReference>
<keyword evidence="4 16" id="KW-0808">Transferase</keyword>
<comment type="similarity">
    <text evidence="1 16">Belongs to the DNA polymerase type-A family.</text>
</comment>
<dbReference type="SUPFAM" id="SSF56672">
    <property type="entry name" value="DNA/RNA polymerases"/>
    <property type="match status" value="1"/>
</dbReference>
<dbReference type="FunFam" id="1.10.150.20:FF:000002">
    <property type="entry name" value="DNA polymerase I"/>
    <property type="match status" value="1"/>
</dbReference>
<evidence type="ECO:0000259" key="18">
    <source>
        <dbReference type="SMART" id="SM00475"/>
    </source>
</evidence>
<dbReference type="GO" id="GO:0003887">
    <property type="term" value="F:DNA-directed DNA polymerase activity"/>
    <property type="evidence" value="ECO:0007669"/>
    <property type="project" value="UniProtKB-UniRule"/>
</dbReference>
<dbReference type="InterPro" id="IPR020046">
    <property type="entry name" value="5-3_exonucl_a-hlix_arch_N"/>
</dbReference>
<keyword evidence="12 16" id="KW-0238">DNA-binding</keyword>
<evidence type="ECO:0000256" key="8">
    <source>
        <dbReference type="ARBA" id="ARBA00022763"/>
    </source>
</evidence>
<evidence type="ECO:0000256" key="3">
    <source>
        <dbReference type="ARBA" id="ARBA00020311"/>
    </source>
</evidence>
<dbReference type="Gene3D" id="1.20.1060.10">
    <property type="entry name" value="Taq DNA Polymerase, Chain T, domain 4"/>
    <property type="match status" value="1"/>
</dbReference>
<dbReference type="CDD" id="cd09898">
    <property type="entry name" value="H3TH_53EXO"/>
    <property type="match status" value="1"/>
</dbReference>
<dbReference type="SUPFAM" id="SSF47807">
    <property type="entry name" value="5' to 3' exonuclease, C-terminal subdomain"/>
    <property type="match status" value="1"/>
</dbReference>
<dbReference type="GO" id="GO:0006261">
    <property type="term" value="P:DNA-templated DNA replication"/>
    <property type="evidence" value="ECO:0007669"/>
    <property type="project" value="UniProtKB-UniRule"/>
</dbReference>
<gene>
    <name evidence="16 20" type="primary">polA</name>
    <name evidence="20" type="ORF">ES675_04915</name>
</gene>
<evidence type="ECO:0000256" key="15">
    <source>
        <dbReference type="NCBIfam" id="TIGR00593"/>
    </source>
</evidence>
<evidence type="ECO:0000256" key="7">
    <source>
        <dbReference type="ARBA" id="ARBA00022722"/>
    </source>
</evidence>
<dbReference type="InterPro" id="IPR029060">
    <property type="entry name" value="PIN-like_dom_sf"/>
</dbReference>
<dbReference type="InterPro" id="IPR036279">
    <property type="entry name" value="5-3_exonuclease_C_sf"/>
</dbReference>
<dbReference type="InterPro" id="IPR018320">
    <property type="entry name" value="DNA_polymerase_1"/>
</dbReference>
<dbReference type="Pfam" id="PF01612">
    <property type="entry name" value="DNA_pol_A_exo1"/>
    <property type="match status" value="1"/>
</dbReference>
<evidence type="ECO:0000256" key="13">
    <source>
        <dbReference type="ARBA" id="ARBA00023204"/>
    </source>
</evidence>
<evidence type="ECO:0000313" key="20">
    <source>
        <dbReference type="EMBL" id="TYB75468.1"/>
    </source>
</evidence>
<accession>A0A5D0R4A6</accession>
<dbReference type="SMART" id="SM00279">
    <property type="entry name" value="HhH2"/>
    <property type="match status" value="1"/>
</dbReference>
<evidence type="ECO:0000256" key="16">
    <source>
        <dbReference type="RuleBase" id="RU004460"/>
    </source>
</evidence>
<reference evidence="20 21" key="1">
    <citation type="submission" date="2019-08" db="EMBL/GenBank/DDBJ databases">
        <title>Genomes of Antarctic Bizionia species.</title>
        <authorList>
            <person name="Bowman J.P."/>
        </authorList>
    </citation>
    <scope>NUCLEOTIDE SEQUENCE [LARGE SCALE GENOMIC DNA]</scope>
    <source>
        <strain evidence="20 21">APA-1</strain>
    </source>
</reference>
<dbReference type="InterPro" id="IPR043502">
    <property type="entry name" value="DNA/RNA_pol_sf"/>
</dbReference>
<organism evidence="20 21">
    <name type="scientific">Bizionia algoritergicola</name>
    <dbReference type="NCBI Taxonomy" id="291187"/>
    <lineage>
        <taxon>Bacteria</taxon>
        <taxon>Pseudomonadati</taxon>
        <taxon>Bacteroidota</taxon>
        <taxon>Flavobacteriia</taxon>
        <taxon>Flavobacteriales</taxon>
        <taxon>Flavobacteriaceae</taxon>
        <taxon>Bizionia</taxon>
    </lineage>
</organism>
<dbReference type="SMART" id="SM00482">
    <property type="entry name" value="POLAc"/>
    <property type="match status" value="1"/>
</dbReference>
<comment type="caution">
    <text evidence="20">The sequence shown here is derived from an EMBL/GenBank/DDBJ whole genome shotgun (WGS) entry which is preliminary data.</text>
</comment>
<keyword evidence="11 16" id="KW-0239">DNA-directed DNA polymerase</keyword>
<dbReference type="NCBIfam" id="NF004397">
    <property type="entry name" value="PRK05755.1"/>
    <property type="match status" value="1"/>
</dbReference>
<dbReference type="PRINTS" id="PR00868">
    <property type="entry name" value="DNAPOLI"/>
</dbReference>
<dbReference type="InterPro" id="IPR012337">
    <property type="entry name" value="RNaseH-like_sf"/>
</dbReference>
<dbReference type="Pfam" id="PF01367">
    <property type="entry name" value="5_3_exonuc"/>
    <property type="match status" value="1"/>
</dbReference>
<dbReference type="RefSeq" id="WP_066248998.1">
    <property type="nucleotide sequence ID" value="NZ_VSKL01000001.1"/>
</dbReference>
<dbReference type="InterPro" id="IPR020045">
    <property type="entry name" value="DNA_polI_H3TH"/>
</dbReference>
<dbReference type="EMBL" id="VSKL01000001">
    <property type="protein sequence ID" value="TYB75468.1"/>
    <property type="molecule type" value="Genomic_DNA"/>
</dbReference>
<keyword evidence="10 16" id="KW-0269">Exonuclease</keyword>
<dbReference type="InterPro" id="IPR002562">
    <property type="entry name" value="3'-5'_exonuclease_dom"/>
</dbReference>
<dbReference type="SUPFAM" id="SSF88723">
    <property type="entry name" value="PIN domain-like"/>
    <property type="match status" value="1"/>
</dbReference>
<name>A0A5D0R4A6_9FLAO</name>
<feature type="domain" description="3'-5' exonuclease" evidence="17">
    <location>
        <begin position="357"/>
        <end position="538"/>
    </location>
</feature>
<keyword evidence="13 16" id="KW-0234">DNA repair</keyword>
<dbReference type="Pfam" id="PF00476">
    <property type="entry name" value="DNA_pol_A"/>
    <property type="match status" value="1"/>
</dbReference>
<dbReference type="Proteomes" id="UP000324358">
    <property type="component" value="Unassembled WGS sequence"/>
</dbReference>
<evidence type="ECO:0000256" key="9">
    <source>
        <dbReference type="ARBA" id="ARBA00022801"/>
    </source>
</evidence>
<evidence type="ECO:0000256" key="5">
    <source>
        <dbReference type="ARBA" id="ARBA00022695"/>
    </source>
</evidence>
<dbReference type="GO" id="GO:0008408">
    <property type="term" value="F:3'-5' exonuclease activity"/>
    <property type="evidence" value="ECO:0007669"/>
    <property type="project" value="UniProtKB-UniRule"/>
</dbReference>
<comment type="catalytic activity">
    <reaction evidence="14 16">
        <text>DNA(n) + a 2'-deoxyribonucleoside 5'-triphosphate = DNA(n+1) + diphosphate</text>
        <dbReference type="Rhea" id="RHEA:22508"/>
        <dbReference type="Rhea" id="RHEA-COMP:17339"/>
        <dbReference type="Rhea" id="RHEA-COMP:17340"/>
        <dbReference type="ChEBI" id="CHEBI:33019"/>
        <dbReference type="ChEBI" id="CHEBI:61560"/>
        <dbReference type="ChEBI" id="CHEBI:173112"/>
        <dbReference type="EC" id="2.7.7.7"/>
    </reaction>
</comment>
<keyword evidence="5 16" id="KW-0548">Nucleotidyltransferase</keyword>
<dbReference type="InterPro" id="IPR001098">
    <property type="entry name" value="DNA-dir_DNA_pol_A_palm_dom"/>
</dbReference>
<dbReference type="InterPro" id="IPR036397">
    <property type="entry name" value="RNaseH_sf"/>
</dbReference>
<dbReference type="InterPro" id="IPR002298">
    <property type="entry name" value="DNA_polymerase_A"/>
</dbReference>
<dbReference type="InterPro" id="IPR008918">
    <property type="entry name" value="HhH2"/>
</dbReference>
<keyword evidence="7" id="KW-0540">Nuclease</keyword>
<evidence type="ECO:0000256" key="11">
    <source>
        <dbReference type="ARBA" id="ARBA00022932"/>
    </source>
</evidence>
<evidence type="ECO:0000313" key="21">
    <source>
        <dbReference type="Proteomes" id="UP000324358"/>
    </source>
</evidence>
<keyword evidence="9 16" id="KW-0378">Hydrolase</keyword>
<dbReference type="InterPro" id="IPR002421">
    <property type="entry name" value="5-3_exonuclease"/>
</dbReference>
<evidence type="ECO:0000259" key="17">
    <source>
        <dbReference type="SMART" id="SM00474"/>
    </source>
</evidence>
<dbReference type="Gene3D" id="3.40.50.1010">
    <property type="entry name" value="5'-nuclease"/>
    <property type="match status" value="1"/>
</dbReference>
<dbReference type="CDD" id="cd08637">
    <property type="entry name" value="DNA_pol_A_pol_I_C"/>
    <property type="match status" value="1"/>
</dbReference>
<dbReference type="AlphaFoldDB" id="A0A5D0R4A6"/>
<evidence type="ECO:0000256" key="10">
    <source>
        <dbReference type="ARBA" id="ARBA00022839"/>
    </source>
</evidence>
<dbReference type="CDD" id="cd06139">
    <property type="entry name" value="DNA_polA_I_Ecoli_like_exo"/>
    <property type="match status" value="1"/>
</dbReference>
<dbReference type="PROSITE" id="PS00447">
    <property type="entry name" value="DNA_POLYMERASE_A"/>
    <property type="match status" value="1"/>
</dbReference>
<dbReference type="Gene3D" id="3.30.420.10">
    <property type="entry name" value="Ribonuclease H-like superfamily/Ribonuclease H"/>
    <property type="match status" value="1"/>
</dbReference>
<dbReference type="SMART" id="SM00475">
    <property type="entry name" value="53EXOc"/>
    <property type="match status" value="1"/>
</dbReference>
<evidence type="ECO:0000259" key="19">
    <source>
        <dbReference type="SMART" id="SM00482"/>
    </source>
</evidence>
<dbReference type="OrthoDB" id="9806424at2"/>
<dbReference type="GO" id="GO:0006302">
    <property type="term" value="P:double-strand break repair"/>
    <property type="evidence" value="ECO:0007669"/>
    <property type="project" value="TreeGrafter"/>
</dbReference>
<keyword evidence="6 16" id="KW-0235">DNA replication</keyword>
<comment type="function">
    <text evidence="16">In addition to polymerase activity, this DNA polymerase exhibits 3'-5' and 5'-3' exonuclease activity.</text>
</comment>
<keyword evidence="21" id="KW-1185">Reference proteome</keyword>
<dbReference type="NCBIfam" id="TIGR00593">
    <property type="entry name" value="pola"/>
    <property type="match status" value="1"/>
</dbReference>
<dbReference type="GO" id="GO:0008409">
    <property type="term" value="F:5'-3' exonuclease activity"/>
    <property type="evidence" value="ECO:0007669"/>
    <property type="project" value="UniProtKB-UniRule"/>
</dbReference>
<dbReference type="FunFam" id="1.20.1060.10:FF:000001">
    <property type="entry name" value="DNA polymerase I"/>
    <property type="match status" value="1"/>
</dbReference>
<dbReference type="InterPro" id="IPR019760">
    <property type="entry name" value="DNA-dir_DNA_pol_A_CS"/>
</dbReference>
<protein>
    <recommendedName>
        <fullName evidence="3 15">DNA polymerase I</fullName>
        <ecNumber evidence="2 15">2.7.7.7</ecNumber>
    </recommendedName>
</protein>
<dbReference type="Gene3D" id="3.30.70.370">
    <property type="match status" value="1"/>
</dbReference>
<evidence type="ECO:0000256" key="4">
    <source>
        <dbReference type="ARBA" id="ARBA00022679"/>
    </source>
</evidence>
<dbReference type="EC" id="2.7.7.7" evidence="2 15"/>
<dbReference type="SUPFAM" id="SSF53098">
    <property type="entry name" value="Ribonuclease H-like"/>
    <property type="match status" value="1"/>
</dbReference>
<proteinExistence type="inferred from homology"/>
<evidence type="ECO:0000256" key="14">
    <source>
        <dbReference type="ARBA" id="ARBA00049244"/>
    </source>
</evidence>
<dbReference type="GO" id="GO:0003677">
    <property type="term" value="F:DNA binding"/>
    <property type="evidence" value="ECO:0007669"/>
    <property type="project" value="UniProtKB-UniRule"/>
</dbReference>
<dbReference type="Gene3D" id="1.10.150.20">
    <property type="entry name" value="5' to 3' exonuclease, C-terminal subdomain"/>
    <property type="match status" value="2"/>
</dbReference>
<evidence type="ECO:0000256" key="6">
    <source>
        <dbReference type="ARBA" id="ARBA00022705"/>
    </source>
</evidence>
<dbReference type="SMART" id="SM00474">
    <property type="entry name" value="35EXOc"/>
    <property type="match status" value="1"/>
</dbReference>
<dbReference type="Pfam" id="PF02739">
    <property type="entry name" value="5_3_exonuc_N"/>
    <property type="match status" value="1"/>
</dbReference>
<feature type="domain" description="DNA-directed DNA polymerase family A palm" evidence="19">
    <location>
        <begin position="707"/>
        <end position="914"/>
    </location>
</feature>
<dbReference type="PANTHER" id="PTHR10133">
    <property type="entry name" value="DNA POLYMERASE I"/>
    <property type="match status" value="1"/>
</dbReference>
<dbReference type="FunFam" id="1.10.150.20:FF:000003">
    <property type="entry name" value="DNA polymerase I"/>
    <property type="match status" value="1"/>
</dbReference>
<keyword evidence="8 16" id="KW-0227">DNA damage</keyword>
<dbReference type="PANTHER" id="PTHR10133:SF27">
    <property type="entry name" value="DNA POLYMERASE NU"/>
    <property type="match status" value="1"/>
</dbReference>
<evidence type="ECO:0000256" key="2">
    <source>
        <dbReference type="ARBA" id="ARBA00012417"/>
    </source>
</evidence>
<evidence type="ECO:0000256" key="12">
    <source>
        <dbReference type="ARBA" id="ARBA00023125"/>
    </source>
</evidence>
<feature type="domain" description="5'-3' exonuclease" evidence="18">
    <location>
        <begin position="5"/>
        <end position="266"/>
    </location>
</feature>
<sequence>MSDKKRLFLVDAYALIFRGYYAFIKNPRINSKGTDTSAIMGFMNSLLDVIKRERPDHLAVCFDKGGSADRVEMYEEYKANRDETPEGIKVAVPYILEILKAMHIPIMVKEGFEADDVIGTLSKQAEKEGYQTFMVTPDKDFAQLVSENIFMYRPKSFGGGYEVWGIPEVQKKFEVERPEQVIDFLGMMGDASDNIPGLPGVGEKTAKKFIKAYGSMEGLLANTHELKGKMKEKVEASKELGLLSKKLATIMLDVPVEFNAKDFELDQPDIAKVTEIFQELEFRRLIDNFLKTFAVQPEETASETSTKTADIKVTPKETASAGAGQFSLFGGDPSSAAETEITNDFTRKTADTTSHFYQSIAPGMATKLFITNLMNQTSVCFDTETTGLNPLTAELVGIAFSWEIGKGFYLPFSENKEKAQELLEALRPFFENEAIEKVGQNLKYDIKVLAKYNITVKGKLFDTMLAHYLINPDMRHNMDVLAETYLNYSPIPIETLIGKKGKNQKSMRDVPLEIQTEYAVEDADITLQLKELFTNELGEANTQKLFDDIEIPLLRVLAAMELEGINLDTEFLNSLSDQLNSDIADLEQKIYTEAGEEFNIASPKQLGDILFDKMKLVAKPKKTKTGQYATGEEILSYLAKDHEIIQSILDFRGLSKLKSTYVDTLPLQVEPSTGRVHTDYMQTVAATGRLSSNNPNLQNIPIRTERGRQVRKAFVPRNDDYTLLAADYSQIELRIIAALSEEETMIEAFKNGEDIHASTASKVFNVPLADVTREQRSNAKTVNFGIIYGVSAFGLSNQTDLNRNEAKELIDTYYETYPKLKRYIGTQVDFARDHGYVQTVLGRRRYLKDINSRNAVVRGAAERNAVNAPIQGSAADIIKIAMISIFNKLNDGNYKTKMLLQVHDELVFDVYKPELEVIKTLVKTEMESAFTLAVPLDVDMDIGDNWLEAH</sequence>